<evidence type="ECO:0000256" key="1">
    <source>
        <dbReference type="SAM" id="Phobius"/>
    </source>
</evidence>
<proteinExistence type="predicted"/>
<dbReference type="Proteomes" id="UP001139516">
    <property type="component" value="Unassembled WGS sequence"/>
</dbReference>
<gene>
    <name evidence="2" type="ORF">M0638_18470</name>
</gene>
<organism evidence="2 3">
    <name type="scientific">Roseomonas acroporae</name>
    <dbReference type="NCBI Taxonomy" id="2937791"/>
    <lineage>
        <taxon>Bacteria</taxon>
        <taxon>Pseudomonadati</taxon>
        <taxon>Pseudomonadota</taxon>
        <taxon>Alphaproteobacteria</taxon>
        <taxon>Acetobacterales</taxon>
        <taxon>Roseomonadaceae</taxon>
        <taxon>Roseomonas</taxon>
    </lineage>
</organism>
<protein>
    <submittedName>
        <fullName evidence="2">DUF2842 domain-containing protein</fullName>
    </submittedName>
</protein>
<dbReference type="Pfam" id="PF11003">
    <property type="entry name" value="DUF2842"/>
    <property type="match status" value="1"/>
</dbReference>
<reference evidence="2" key="1">
    <citation type="submission" date="2022-04" db="EMBL/GenBank/DDBJ databases">
        <title>Roseomonas acroporae sp. nov., isolated from coral Acropora digitifera.</title>
        <authorList>
            <person name="Sun H."/>
        </authorList>
    </citation>
    <scope>NUCLEOTIDE SEQUENCE</scope>
    <source>
        <strain evidence="2">NAR14</strain>
    </source>
</reference>
<accession>A0A9X1YC99</accession>
<keyword evidence="1" id="KW-1133">Transmembrane helix</keyword>
<sequence length="69" mass="7654">MSRPMSRAAIAVPVGIVGFVLYVALAVVLADRVLGMHWTVQALYFLAAGVLWAWPAHHLMLWAGRGRRR</sequence>
<feature type="transmembrane region" description="Helical" evidence="1">
    <location>
        <begin position="42"/>
        <end position="63"/>
    </location>
</feature>
<keyword evidence="3" id="KW-1185">Reference proteome</keyword>
<evidence type="ECO:0000313" key="3">
    <source>
        <dbReference type="Proteomes" id="UP001139516"/>
    </source>
</evidence>
<keyword evidence="1" id="KW-0472">Membrane</keyword>
<dbReference type="EMBL" id="JALPRX010000081">
    <property type="protein sequence ID" value="MCK8786365.1"/>
    <property type="molecule type" value="Genomic_DNA"/>
</dbReference>
<dbReference type="RefSeq" id="WP_248668481.1">
    <property type="nucleotide sequence ID" value="NZ_JALPRX010000081.1"/>
</dbReference>
<comment type="caution">
    <text evidence="2">The sequence shown here is derived from an EMBL/GenBank/DDBJ whole genome shotgun (WGS) entry which is preliminary data.</text>
</comment>
<keyword evidence="1" id="KW-0812">Transmembrane</keyword>
<evidence type="ECO:0000313" key="2">
    <source>
        <dbReference type="EMBL" id="MCK8786365.1"/>
    </source>
</evidence>
<name>A0A9X1YC99_9PROT</name>
<dbReference type="AlphaFoldDB" id="A0A9X1YC99"/>
<dbReference type="InterPro" id="IPR021265">
    <property type="entry name" value="DUF2842"/>
</dbReference>